<evidence type="ECO:0000313" key="9">
    <source>
        <dbReference type="Proteomes" id="UP000298210"/>
    </source>
</evidence>
<organism evidence="8 9">
    <name type="scientific">Shouchella lehensis</name>
    <dbReference type="NCBI Taxonomy" id="300825"/>
    <lineage>
        <taxon>Bacteria</taxon>
        <taxon>Bacillati</taxon>
        <taxon>Bacillota</taxon>
        <taxon>Bacilli</taxon>
        <taxon>Bacillales</taxon>
        <taxon>Bacillaceae</taxon>
        <taxon>Shouchella</taxon>
    </lineage>
</organism>
<dbReference type="InterPro" id="IPR045121">
    <property type="entry name" value="CoAse"/>
</dbReference>
<evidence type="ECO:0000259" key="7">
    <source>
        <dbReference type="PROSITE" id="PS51462"/>
    </source>
</evidence>
<dbReference type="InterPro" id="IPR015797">
    <property type="entry name" value="NUDIX_hydrolase-like_dom_sf"/>
</dbReference>
<keyword evidence="4" id="KW-0378">Hydrolase</keyword>
<dbReference type="EMBL" id="SNUX01000003">
    <property type="protein sequence ID" value="TES48038.1"/>
    <property type="molecule type" value="Genomic_DNA"/>
</dbReference>
<keyword evidence="6" id="KW-0464">Manganese</keyword>
<dbReference type="AlphaFoldDB" id="A0A4Y7WJ36"/>
<dbReference type="SUPFAM" id="SSF55811">
    <property type="entry name" value="Nudix"/>
    <property type="match status" value="1"/>
</dbReference>
<dbReference type="Pfam" id="PF00293">
    <property type="entry name" value="NUDIX"/>
    <property type="match status" value="1"/>
</dbReference>
<comment type="cofactor">
    <cofactor evidence="2">
        <name>Mg(2+)</name>
        <dbReference type="ChEBI" id="CHEBI:18420"/>
    </cofactor>
</comment>
<protein>
    <submittedName>
        <fullName evidence="8">CoA pyrophosphatase</fullName>
    </submittedName>
</protein>
<keyword evidence="5" id="KW-0460">Magnesium</keyword>
<dbReference type="GO" id="GO:0010945">
    <property type="term" value="F:coenzyme A diphosphatase activity"/>
    <property type="evidence" value="ECO:0007669"/>
    <property type="project" value="InterPro"/>
</dbReference>
<dbReference type="CDD" id="cd03426">
    <property type="entry name" value="NUDIX_CoAse_Nudt7"/>
    <property type="match status" value="1"/>
</dbReference>
<dbReference type="RefSeq" id="WP_124741790.1">
    <property type="nucleotide sequence ID" value="NZ_SNUX01000003.1"/>
</dbReference>
<dbReference type="PROSITE" id="PS51462">
    <property type="entry name" value="NUDIX"/>
    <property type="match status" value="1"/>
</dbReference>
<evidence type="ECO:0000256" key="3">
    <source>
        <dbReference type="ARBA" id="ARBA00022723"/>
    </source>
</evidence>
<dbReference type="Proteomes" id="UP000298210">
    <property type="component" value="Unassembled WGS sequence"/>
</dbReference>
<comment type="cofactor">
    <cofactor evidence="1">
        <name>Mn(2+)</name>
        <dbReference type="ChEBI" id="CHEBI:29035"/>
    </cofactor>
</comment>
<dbReference type="PANTHER" id="PTHR12992:SF11">
    <property type="entry name" value="MITOCHONDRIAL COENZYME A DIPHOSPHATASE NUDT8"/>
    <property type="match status" value="1"/>
</dbReference>
<evidence type="ECO:0000313" key="8">
    <source>
        <dbReference type="EMBL" id="TES48038.1"/>
    </source>
</evidence>
<evidence type="ECO:0000256" key="5">
    <source>
        <dbReference type="ARBA" id="ARBA00022842"/>
    </source>
</evidence>
<dbReference type="PANTHER" id="PTHR12992">
    <property type="entry name" value="NUDIX HYDROLASE"/>
    <property type="match status" value="1"/>
</dbReference>
<dbReference type="Gene3D" id="3.90.79.10">
    <property type="entry name" value="Nucleoside Triphosphate Pyrophosphohydrolase"/>
    <property type="match status" value="1"/>
</dbReference>
<comment type="caution">
    <text evidence="8">The sequence shown here is derived from an EMBL/GenBank/DDBJ whole genome shotgun (WGS) entry which is preliminary data.</text>
</comment>
<evidence type="ECO:0000256" key="4">
    <source>
        <dbReference type="ARBA" id="ARBA00022801"/>
    </source>
</evidence>
<dbReference type="InterPro" id="IPR000086">
    <property type="entry name" value="NUDIX_hydrolase_dom"/>
</dbReference>
<name>A0A4Y7WJ36_9BACI</name>
<keyword evidence="3" id="KW-0479">Metal-binding</keyword>
<evidence type="ECO:0000256" key="2">
    <source>
        <dbReference type="ARBA" id="ARBA00001946"/>
    </source>
</evidence>
<evidence type="ECO:0000256" key="1">
    <source>
        <dbReference type="ARBA" id="ARBA00001936"/>
    </source>
</evidence>
<proteinExistence type="predicted"/>
<reference evidence="8 9" key="1">
    <citation type="submission" date="2019-03" db="EMBL/GenBank/DDBJ databases">
        <authorList>
            <person name="Liu G."/>
        </authorList>
    </citation>
    <scope>NUCLEOTIDE SEQUENCE [LARGE SCALE GENOMIC DNA]</scope>
    <source>
        <strain evidence="8 9">DSM 19099</strain>
    </source>
</reference>
<feature type="domain" description="Nudix hydrolase" evidence="7">
    <location>
        <begin position="41"/>
        <end position="176"/>
    </location>
</feature>
<accession>A0A4Y7WJ36</accession>
<evidence type="ECO:0000256" key="6">
    <source>
        <dbReference type="ARBA" id="ARBA00023211"/>
    </source>
</evidence>
<gene>
    <name evidence="8" type="ORF">E2L03_12960</name>
</gene>
<sequence length="224" mass="25543">MDDPNDFIEIVTRSNSIFQLEGIVNLEEIKQKLSTPQKKNYVRDAAVLLPLVSIKDELHILFQVRALTLHAQPGETCFPGGRIDRDDQDAQAAALREFHEEFGIKQEKVTILSSLNKIESPRRGLIHPFVAYIDSLDEIKPNTAEVEDWFTVPVAVLLSTPPEIGYVDVIIKPGKDFPIDRIANAVAYQDKRYSTPESFYVYKEHIIWGLTARILQEFLEHIKS</sequence>
<dbReference type="GO" id="GO:0046872">
    <property type="term" value="F:metal ion binding"/>
    <property type="evidence" value="ECO:0007669"/>
    <property type="project" value="UniProtKB-KW"/>
</dbReference>